<dbReference type="PANTHER" id="PTHR11702">
    <property type="entry name" value="DEVELOPMENTALLY REGULATED GTP-BINDING PROTEIN-RELATED"/>
    <property type="match status" value="1"/>
</dbReference>
<evidence type="ECO:0000256" key="1">
    <source>
        <dbReference type="ARBA" id="ARBA00007699"/>
    </source>
</evidence>
<protein>
    <recommendedName>
        <fullName evidence="8">GTPase Obg</fullName>
        <ecNumber evidence="8">3.6.5.-</ecNumber>
    </recommendedName>
    <alternativeName>
        <fullName evidence="8">GTP-binding protein Obg</fullName>
    </alternativeName>
</protein>
<evidence type="ECO:0000259" key="10">
    <source>
        <dbReference type="PROSITE" id="PS51883"/>
    </source>
</evidence>
<dbReference type="Pfam" id="PF01926">
    <property type="entry name" value="MMR_HSR1"/>
    <property type="match status" value="1"/>
</dbReference>
<dbReference type="GO" id="GO:0005525">
    <property type="term" value="F:GTP binding"/>
    <property type="evidence" value="ECO:0007669"/>
    <property type="project" value="UniProtKB-UniRule"/>
</dbReference>
<sequence>MTEGNFVDYVKMHVTSGNGGKGSSHLHREKYITKGGPDGGDGGRGGHVIMRGNSNLWTLLHLKYKRHFRAGHGLHGSKSRSSGADGIDVYVDVPLGTVVRDTETNEILFEITDEGEEIIVAEGGKGGLGNWHFKTPTNQTPRYSQPGIPLSESEITLELKVLADVGLVGFPNAGKSTLLSVVTSAKPKIADYEFTTLKPNLGIVQYRDFQTFVMADIPGIIEGAAEGKGLGYYFLRHIERNSILLFLIPADAPDIKKQYDILLDELRRYNPEMLDKERIVAISKCDMLDDELKAELKVELDNELPIPYLFISSVAQQGLIELKDKLWAMLNK</sequence>
<feature type="binding site" evidence="8">
    <location>
        <begin position="216"/>
        <end position="219"/>
    </location>
    <ligand>
        <name>GTP</name>
        <dbReference type="ChEBI" id="CHEBI:37565"/>
    </ligand>
</feature>
<organism evidence="11 12">
    <name type="scientific">Bizionia saleffrena</name>
    <dbReference type="NCBI Taxonomy" id="291189"/>
    <lineage>
        <taxon>Bacteria</taxon>
        <taxon>Pseudomonadati</taxon>
        <taxon>Bacteroidota</taxon>
        <taxon>Flavobacteriia</taxon>
        <taxon>Flavobacteriales</taxon>
        <taxon>Flavobacteriaceae</taxon>
        <taxon>Bizionia</taxon>
    </lineage>
</organism>
<comment type="cofactor">
    <cofactor evidence="8">
        <name>Mg(2+)</name>
        <dbReference type="ChEBI" id="CHEBI:18420"/>
    </cofactor>
</comment>
<dbReference type="EC" id="3.6.5.-" evidence="8"/>
<dbReference type="InterPro" id="IPR045086">
    <property type="entry name" value="OBG_GTPase"/>
</dbReference>
<feature type="binding site" evidence="8">
    <location>
        <begin position="194"/>
        <end position="198"/>
    </location>
    <ligand>
        <name>GTP</name>
        <dbReference type="ChEBI" id="CHEBI:37565"/>
    </ligand>
</feature>
<feature type="binding site" evidence="8">
    <location>
        <position position="176"/>
    </location>
    <ligand>
        <name>Mg(2+)</name>
        <dbReference type="ChEBI" id="CHEBI:18420"/>
    </ligand>
</feature>
<dbReference type="PANTHER" id="PTHR11702:SF31">
    <property type="entry name" value="MITOCHONDRIAL RIBOSOME-ASSOCIATED GTPASE 2"/>
    <property type="match status" value="1"/>
</dbReference>
<evidence type="ECO:0000256" key="8">
    <source>
        <dbReference type="HAMAP-Rule" id="MF_01454"/>
    </source>
</evidence>
<evidence type="ECO:0000256" key="3">
    <source>
        <dbReference type="ARBA" id="ARBA00022723"/>
    </source>
</evidence>
<keyword evidence="6 8" id="KW-0460">Magnesium</keyword>
<dbReference type="NCBIfam" id="TIGR02729">
    <property type="entry name" value="Obg_CgtA"/>
    <property type="match status" value="1"/>
</dbReference>
<keyword evidence="5 8" id="KW-0378">Hydrolase</keyword>
<keyword evidence="12" id="KW-1185">Reference proteome</keyword>
<dbReference type="SUPFAM" id="SSF52540">
    <property type="entry name" value="P-loop containing nucleoside triphosphate hydrolases"/>
    <property type="match status" value="1"/>
</dbReference>
<dbReference type="InterPro" id="IPR014100">
    <property type="entry name" value="GTP-bd_Obg/CgtA"/>
</dbReference>
<dbReference type="RefSeq" id="WP_148370018.1">
    <property type="nucleotide sequence ID" value="NZ_VSKM01000008.1"/>
</dbReference>
<dbReference type="Gene3D" id="2.70.210.12">
    <property type="entry name" value="GTP1/OBG domain"/>
    <property type="match status" value="1"/>
</dbReference>
<dbReference type="NCBIfam" id="NF008956">
    <property type="entry name" value="PRK12299.1"/>
    <property type="match status" value="1"/>
</dbReference>
<keyword evidence="2 8" id="KW-0963">Cytoplasm</keyword>
<feature type="domain" description="OBG-type G" evidence="9">
    <location>
        <begin position="163"/>
        <end position="331"/>
    </location>
</feature>
<dbReference type="PRINTS" id="PR00326">
    <property type="entry name" value="GTP1OBG"/>
</dbReference>
<dbReference type="PIRSF" id="PIRSF002401">
    <property type="entry name" value="GTP_bd_Obg/CgtA"/>
    <property type="match status" value="1"/>
</dbReference>
<name>A0A8H2QEY9_9FLAO</name>
<dbReference type="Proteomes" id="UP000323324">
    <property type="component" value="Unassembled WGS sequence"/>
</dbReference>
<evidence type="ECO:0000256" key="6">
    <source>
        <dbReference type="ARBA" id="ARBA00022842"/>
    </source>
</evidence>
<dbReference type="FunFam" id="2.70.210.12:FF:000001">
    <property type="entry name" value="GTPase Obg"/>
    <property type="match status" value="1"/>
</dbReference>
<keyword evidence="4 8" id="KW-0547">Nucleotide-binding</keyword>
<comment type="subunit">
    <text evidence="8">Monomer.</text>
</comment>
<dbReference type="HAMAP" id="MF_01454">
    <property type="entry name" value="GTPase_Obg"/>
    <property type="match status" value="1"/>
</dbReference>
<dbReference type="Pfam" id="PF01018">
    <property type="entry name" value="GTP1_OBG"/>
    <property type="match status" value="1"/>
</dbReference>
<feature type="binding site" evidence="8">
    <location>
        <begin position="283"/>
        <end position="286"/>
    </location>
    <ligand>
        <name>GTP</name>
        <dbReference type="ChEBI" id="CHEBI:37565"/>
    </ligand>
</feature>
<comment type="similarity">
    <text evidence="1 8">Belongs to the TRAFAC class OBG-HflX-like GTPase superfamily. OBG GTPase family.</text>
</comment>
<comment type="function">
    <text evidence="8">An essential GTPase which binds GTP, GDP and possibly (p)ppGpp with moderate affinity, with high nucleotide exchange rates and a fairly low GTP hydrolysis rate. Plays a role in control of the cell cycle, stress response, ribosome biogenesis and in those bacteria that undergo differentiation, in morphogenesis control.</text>
</comment>
<dbReference type="GO" id="GO:0005737">
    <property type="term" value="C:cytoplasm"/>
    <property type="evidence" value="ECO:0007669"/>
    <property type="project" value="UniProtKB-SubCell"/>
</dbReference>
<dbReference type="GO" id="GO:0043022">
    <property type="term" value="F:ribosome binding"/>
    <property type="evidence" value="ECO:0007669"/>
    <property type="project" value="UniProtKB-ARBA"/>
</dbReference>
<gene>
    <name evidence="11" type="primary">obgE</name>
    <name evidence="8" type="synonym">obg</name>
    <name evidence="11" type="ORF">ES676_09135</name>
</gene>
<dbReference type="PROSITE" id="PS51710">
    <property type="entry name" value="G_OBG"/>
    <property type="match status" value="1"/>
</dbReference>
<dbReference type="InterPro" id="IPR006169">
    <property type="entry name" value="GTP1_OBG_dom"/>
</dbReference>
<dbReference type="Gene3D" id="3.40.50.300">
    <property type="entry name" value="P-loop containing nucleotide triphosphate hydrolases"/>
    <property type="match status" value="1"/>
</dbReference>
<feature type="binding site" evidence="8">
    <location>
        <begin position="169"/>
        <end position="176"/>
    </location>
    <ligand>
        <name>GTP</name>
        <dbReference type="ChEBI" id="CHEBI:37565"/>
    </ligand>
</feature>
<evidence type="ECO:0000256" key="2">
    <source>
        <dbReference type="ARBA" id="ARBA00022490"/>
    </source>
</evidence>
<dbReference type="InterPro" id="IPR006074">
    <property type="entry name" value="GTP1-OBG_CS"/>
</dbReference>
<evidence type="ECO:0000256" key="4">
    <source>
        <dbReference type="ARBA" id="ARBA00022741"/>
    </source>
</evidence>
<reference evidence="11 12" key="1">
    <citation type="submission" date="2019-08" db="EMBL/GenBank/DDBJ databases">
        <title>Genomes of Antarctic Bizionia species.</title>
        <authorList>
            <person name="Bowman J.P."/>
        </authorList>
    </citation>
    <scope>NUCLEOTIDE SEQUENCE [LARGE SCALE GENOMIC DNA]</scope>
    <source>
        <strain evidence="11 12">HFD</strain>
    </source>
</reference>
<dbReference type="AlphaFoldDB" id="A0A8H2QEY9"/>
<dbReference type="SUPFAM" id="SSF82051">
    <property type="entry name" value="Obg GTP-binding protein N-terminal domain"/>
    <property type="match status" value="1"/>
</dbReference>
<evidence type="ECO:0000259" key="9">
    <source>
        <dbReference type="PROSITE" id="PS51710"/>
    </source>
</evidence>
<keyword evidence="3 8" id="KW-0479">Metal-binding</keyword>
<dbReference type="InterPro" id="IPR027417">
    <property type="entry name" value="P-loop_NTPase"/>
</dbReference>
<dbReference type="PROSITE" id="PS51883">
    <property type="entry name" value="OBG"/>
    <property type="match status" value="1"/>
</dbReference>
<evidence type="ECO:0000256" key="7">
    <source>
        <dbReference type="ARBA" id="ARBA00023134"/>
    </source>
</evidence>
<keyword evidence="7 8" id="KW-0342">GTP-binding</keyword>
<evidence type="ECO:0000313" key="12">
    <source>
        <dbReference type="Proteomes" id="UP000323324"/>
    </source>
</evidence>
<evidence type="ECO:0000313" key="11">
    <source>
        <dbReference type="EMBL" id="TYB73897.1"/>
    </source>
</evidence>
<dbReference type="InterPro" id="IPR031167">
    <property type="entry name" value="G_OBG"/>
</dbReference>
<dbReference type="InterPro" id="IPR036726">
    <property type="entry name" value="GTP1_OBG_dom_sf"/>
</dbReference>
<dbReference type="GO" id="GO:0003924">
    <property type="term" value="F:GTPase activity"/>
    <property type="evidence" value="ECO:0007669"/>
    <property type="project" value="UniProtKB-UniRule"/>
</dbReference>
<dbReference type="CDD" id="cd01898">
    <property type="entry name" value="Obg"/>
    <property type="match status" value="1"/>
</dbReference>
<feature type="binding site" evidence="8">
    <location>
        <begin position="312"/>
        <end position="314"/>
    </location>
    <ligand>
        <name>GTP</name>
        <dbReference type="ChEBI" id="CHEBI:37565"/>
    </ligand>
</feature>
<dbReference type="PROSITE" id="PS00905">
    <property type="entry name" value="GTP1_OBG"/>
    <property type="match status" value="1"/>
</dbReference>
<dbReference type="EMBL" id="VSKM01000008">
    <property type="protein sequence ID" value="TYB73897.1"/>
    <property type="molecule type" value="Genomic_DNA"/>
</dbReference>
<dbReference type="InterPro" id="IPR006073">
    <property type="entry name" value="GTP-bd"/>
</dbReference>
<dbReference type="NCBIfam" id="NF008955">
    <property type="entry name" value="PRK12297.1"/>
    <property type="match status" value="1"/>
</dbReference>
<feature type="domain" description="Obg" evidence="10">
    <location>
        <begin position="4"/>
        <end position="162"/>
    </location>
</feature>
<comment type="caution">
    <text evidence="11">The sequence shown here is derived from an EMBL/GenBank/DDBJ whole genome shotgun (WGS) entry which is preliminary data.</text>
</comment>
<dbReference type="GO" id="GO:0000287">
    <property type="term" value="F:magnesium ion binding"/>
    <property type="evidence" value="ECO:0007669"/>
    <property type="project" value="InterPro"/>
</dbReference>
<proteinExistence type="inferred from homology"/>
<comment type="subcellular location">
    <subcellularLocation>
        <location evidence="8">Cytoplasm</location>
    </subcellularLocation>
</comment>
<accession>A0A8H2QEY9</accession>
<dbReference type="GO" id="GO:0042254">
    <property type="term" value="P:ribosome biogenesis"/>
    <property type="evidence" value="ECO:0007669"/>
    <property type="project" value="UniProtKB-UniRule"/>
</dbReference>
<evidence type="ECO:0000256" key="5">
    <source>
        <dbReference type="ARBA" id="ARBA00022801"/>
    </source>
</evidence>
<feature type="binding site" evidence="8">
    <location>
        <position position="196"/>
    </location>
    <ligand>
        <name>Mg(2+)</name>
        <dbReference type="ChEBI" id="CHEBI:18420"/>
    </ligand>
</feature>